<reference evidence="3" key="1">
    <citation type="submission" date="2024-03" db="EMBL/GenBank/DDBJ databases">
        <title>Complete genome sequence of Sulfurisphaera javensis strain KD-1.</title>
        <authorList>
            <person name="Sakai H."/>
            <person name="Nur N."/>
            <person name="Suwanto A."/>
            <person name="Kurosawa N."/>
        </authorList>
    </citation>
    <scope>NUCLEOTIDE SEQUENCE</scope>
    <source>
        <strain evidence="3">KD-1</strain>
    </source>
</reference>
<dbReference type="Pfam" id="PF23783">
    <property type="entry name" value="Zn_ribbon_TiaS"/>
    <property type="match status" value="1"/>
</dbReference>
<dbReference type="KEGG" id="sjv:SJAV_12920"/>
<dbReference type="Pfam" id="PF08489">
    <property type="entry name" value="TiaS_FLD"/>
    <property type="match status" value="1"/>
</dbReference>
<sequence length="332" mass="38400">MAIAKYKFTDSWFYEKAVKDIVPLNLAKEYAEKNGIMIKGDRGIIGSIAAISYNPEEITYELITYRPEEEWSKNKREIDFNSVVNFENKYFPKVFENVDYIKKYLLISPHGHDPILYGIRGIDADILIKGLDEIKTKDSIDMAMIFKTNQATDSHITHKNYFYQTTEIVGKVLMVKIIEGGDVIINVNNESVLVYKETGELNLASKYLRKGDIIRVIGAVKPSIKFGKIIEAERIEILELNDKILRNPRCPKCNSSSESLGKNKGFRCKKCGYKFYGEKIIEKVPRELTTGIYQSRYYRHLTRPIYLDLIRNQTFNEDQISSILNKLVNYKN</sequence>
<feature type="domain" description="TiaS C-terminal zinc ribbon" evidence="2">
    <location>
        <begin position="247"/>
        <end position="288"/>
    </location>
</feature>
<dbReference type="EMBL" id="AP031322">
    <property type="protein sequence ID" value="BFH73348.1"/>
    <property type="molecule type" value="Genomic_DNA"/>
</dbReference>
<proteinExistence type="predicted"/>
<evidence type="ECO:0000259" key="1">
    <source>
        <dbReference type="Pfam" id="PF08489"/>
    </source>
</evidence>
<dbReference type="InterPro" id="IPR055394">
    <property type="entry name" value="Zn_ribbon_TiaS"/>
</dbReference>
<name>A0AAT9GR17_9CREN</name>
<feature type="domain" description="TiaS FLD" evidence="1">
    <location>
        <begin position="41"/>
        <end position="155"/>
    </location>
</feature>
<dbReference type="Gene3D" id="3.30.70.2200">
    <property type="match status" value="1"/>
</dbReference>
<evidence type="ECO:0000313" key="3">
    <source>
        <dbReference type="EMBL" id="BFH73348.1"/>
    </source>
</evidence>
<protein>
    <submittedName>
        <fullName evidence="3">tRNA(Ile)(2)-agmatinylcytidine synthase</fullName>
    </submittedName>
</protein>
<evidence type="ECO:0000259" key="2">
    <source>
        <dbReference type="Pfam" id="PF23783"/>
    </source>
</evidence>
<organism evidence="3">
    <name type="scientific">Sulfurisphaera javensis</name>
    <dbReference type="NCBI Taxonomy" id="2049879"/>
    <lineage>
        <taxon>Archaea</taxon>
        <taxon>Thermoproteota</taxon>
        <taxon>Thermoprotei</taxon>
        <taxon>Sulfolobales</taxon>
        <taxon>Sulfolobaceae</taxon>
        <taxon>Sulfurisphaera</taxon>
    </lineage>
</organism>
<dbReference type="PANTHER" id="PTHR40705:SF1">
    <property type="entry name" value="TRNA(ILE2) 2-AGMATINYLCYTIDINE SYNTHETASE TIAS"/>
    <property type="match status" value="1"/>
</dbReference>
<dbReference type="Gene3D" id="2.40.50.1010">
    <property type="match status" value="1"/>
</dbReference>
<dbReference type="InterPro" id="IPR013696">
    <property type="entry name" value="TiaS_FLD"/>
</dbReference>
<gene>
    <name evidence="3" type="ORF">SJAV_12920</name>
</gene>
<dbReference type="AlphaFoldDB" id="A0AAT9GR17"/>
<dbReference type="Gene3D" id="3.90.600.20">
    <property type="match status" value="1"/>
</dbReference>
<dbReference type="PANTHER" id="PTHR40705">
    <property type="entry name" value="TRNA(ILE2) 2-AGMATINYLCYTIDINE SYNTHETASE TIAS"/>
    <property type="match status" value="1"/>
</dbReference>
<accession>A0AAT9GR17</accession>